<dbReference type="Proteomes" id="UP000284277">
    <property type="component" value="Unassembled WGS sequence"/>
</dbReference>
<dbReference type="AlphaFoldDB" id="A0A419SS70"/>
<evidence type="ECO:0000259" key="2">
    <source>
        <dbReference type="PROSITE" id="PS51154"/>
    </source>
</evidence>
<proteinExistence type="predicted"/>
<dbReference type="PROSITE" id="PS51154">
    <property type="entry name" value="MACRO"/>
    <property type="match status" value="1"/>
</dbReference>
<accession>A0A419SS70</accession>
<sequence length="165" mass="19058">MIKYYEGDIFTSDADVVCHQVNCRGVFEKGLNGQIKKLFPEVEKTYKILTKQWQEQVGGRSAELLGRVSAQPVKKDDRWFLIANLYGQDNYGKSGPYTDYKALEKAFQEIRDFVDVREKKEKVAFPYKIGCGNAGGDWDIVKKLLEQVFEGYEGEVQIWNHETMK</sequence>
<name>A0A419SS70_9FIRM</name>
<dbReference type="PANTHER" id="PTHR12521:SF0">
    <property type="entry name" value="ADP-RIBOSE GLYCOHYDROLASE OARD1"/>
    <property type="match status" value="1"/>
</dbReference>
<dbReference type="InterPro" id="IPR002589">
    <property type="entry name" value="Macro_dom"/>
</dbReference>
<evidence type="ECO:0000313" key="3">
    <source>
        <dbReference type="EMBL" id="RKD28099.1"/>
    </source>
</evidence>
<keyword evidence="4" id="KW-1185">Reference proteome</keyword>
<dbReference type="Gene3D" id="3.40.220.10">
    <property type="entry name" value="Leucine Aminopeptidase, subunit E, domain 1"/>
    <property type="match status" value="1"/>
</dbReference>
<reference evidence="3 4" key="1">
    <citation type="submission" date="2016-08" db="EMBL/GenBank/DDBJ databases">
        <title>A new outlook on sporulation: Clostridium algidixylanolyticum.</title>
        <authorList>
            <person name="Poppleton D.I."/>
            <person name="Gribaldo S."/>
        </authorList>
    </citation>
    <scope>NUCLEOTIDE SEQUENCE [LARGE SCALE GENOMIC DNA]</scope>
    <source>
        <strain evidence="3 4">SPL73</strain>
    </source>
</reference>
<dbReference type="InterPro" id="IPR050892">
    <property type="entry name" value="ADP-ribose_metab_enzymes"/>
</dbReference>
<dbReference type="SMART" id="SM00506">
    <property type="entry name" value="A1pp"/>
    <property type="match status" value="1"/>
</dbReference>
<comment type="caution">
    <text evidence="3">The sequence shown here is derived from an EMBL/GenBank/DDBJ whole genome shotgun (WGS) entry which is preliminary data.</text>
</comment>
<dbReference type="RefSeq" id="WP_120198731.1">
    <property type="nucleotide sequence ID" value="NZ_MCIA01000035.1"/>
</dbReference>
<feature type="domain" description="Macro" evidence="2">
    <location>
        <begin position="1"/>
        <end position="165"/>
    </location>
</feature>
<evidence type="ECO:0000313" key="4">
    <source>
        <dbReference type="Proteomes" id="UP000284277"/>
    </source>
</evidence>
<dbReference type="EMBL" id="MCIA01000035">
    <property type="protein sequence ID" value="RKD28099.1"/>
    <property type="molecule type" value="Genomic_DNA"/>
</dbReference>
<evidence type="ECO:0000256" key="1">
    <source>
        <dbReference type="ARBA" id="ARBA00035885"/>
    </source>
</evidence>
<gene>
    <name evidence="3" type="ORF">BET01_11170</name>
</gene>
<dbReference type="OrthoDB" id="9780211at2"/>
<organism evidence="3 4">
    <name type="scientific">Lacrimispora algidixylanolytica</name>
    <dbReference type="NCBI Taxonomy" id="94868"/>
    <lineage>
        <taxon>Bacteria</taxon>
        <taxon>Bacillati</taxon>
        <taxon>Bacillota</taxon>
        <taxon>Clostridia</taxon>
        <taxon>Lachnospirales</taxon>
        <taxon>Lachnospiraceae</taxon>
        <taxon>Lacrimispora</taxon>
    </lineage>
</organism>
<protein>
    <submittedName>
        <fullName evidence="3">Appr-1-p processing</fullName>
    </submittedName>
</protein>
<comment type="catalytic activity">
    <reaction evidence="1">
        <text>an N-(ADP-alpha-D-ribosyl)-thymidine in DNA + H2O = a thymidine in DNA + ADP-D-ribose</text>
        <dbReference type="Rhea" id="RHEA:71655"/>
        <dbReference type="Rhea" id="RHEA-COMP:13556"/>
        <dbReference type="Rhea" id="RHEA-COMP:18051"/>
        <dbReference type="ChEBI" id="CHEBI:15377"/>
        <dbReference type="ChEBI" id="CHEBI:57967"/>
        <dbReference type="ChEBI" id="CHEBI:137386"/>
        <dbReference type="ChEBI" id="CHEBI:191199"/>
    </reaction>
    <physiologicalReaction direction="left-to-right" evidence="1">
        <dbReference type="Rhea" id="RHEA:71656"/>
    </physiologicalReaction>
</comment>
<dbReference type="GO" id="GO:0140291">
    <property type="term" value="P:peptidyl-glutamate ADP-deribosylation"/>
    <property type="evidence" value="ECO:0007669"/>
    <property type="project" value="TreeGrafter"/>
</dbReference>
<dbReference type="InterPro" id="IPR043472">
    <property type="entry name" value="Macro_dom-like"/>
</dbReference>
<dbReference type="SUPFAM" id="SSF52949">
    <property type="entry name" value="Macro domain-like"/>
    <property type="match status" value="1"/>
</dbReference>
<dbReference type="PANTHER" id="PTHR12521">
    <property type="entry name" value="PROTEIN C6ORF130"/>
    <property type="match status" value="1"/>
</dbReference>